<dbReference type="Pfam" id="PF02113">
    <property type="entry name" value="Peptidase_S13"/>
    <property type="match status" value="1"/>
</dbReference>
<dbReference type="GO" id="GO:0000270">
    <property type="term" value="P:peptidoglycan metabolic process"/>
    <property type="evidence" value="ECO:0007669"/>
    <property type="project" value="TreeGrafter"/>
</dbReference>
<comment type="caution">
    <text evidence="3">The sequence shown here is derived from an EMBL/GenBank/DDBJ whole genome shotgun (WGS) entry which is preliminary data.</text>
</comment>
<dbReference type="AlphaFoldDB" id="J9CU30"/>
<comment type="similarity">
    <text evidence="1">Belongs to the peptidase S13 family.</text>
</comment>
<dbReference type="GO" id="GO:0004185">
    <property type="term" value="F:serine-type carboxypeptidase activity"/>
    <property type="evidence" value="ECO:0007669"/>
    <property type="project" value="InterPro"/>
</dbReference>
<dbReference type="InterPro" id="IPR012338">
    <property type="entry name" value="Beta-lactam/transpept-like"/>
</dbReference>
<accession>J9CU30</accession>
<sequence>MVRLKKTDKKIKAVKATLMAVLGLFSLGSLSLVTQAGELKNGSERTLTQLPTTLQTAARRWKVDPEQVTAVVIPLDRVNMKLDEPAGEPTPILAVHADQKISPASTAKLVTTLVALDKLGVNFRWKTDFYADRFPDREGKINTLWIRGGGDPTLVVEDFALEIHRLMGHGVRHIEGNIVVDRSHFSLPKGNPAAFDGRASRPYNLLPDPAVINYRNLSFEMTPVPGKDYAQIVTVPTMAGVTVPRTIALKKKGGCGNWKDAIGYRMEVLKNGDKKVRFTGALPKACGAKNFNIIAFDDNEYIERMFRSLWEKEAEPGRGEWCPAKCPRAT</sequence>
<dbReference type="SUPFAM" id="SSF56601">
    <property type="entry name" value="beta-lactamase/transpeptidase-like"/>
    <property type="match status" value="1"/>
</dbReference>
<dbReference type="Gene3D" id="3.40.710.10">
    <property type="entry name" value="DD-peptidase/beta-lactamase superfamily"/>
    <property type="match status" value="1"/>
</dbReference>
<organism evidence="3">
    <name type="scientific">gut metagenome</name>
    <dbReference type="NCBI Taxonomy" id="749906"/>
    <lineage>
        <taxon>unclassified sequences</taxon>
        <taxon>metagenomes</taxon>
        <taxon>organismal metagenomes</taxon>
    </lineage>
</organism>
<dbReference type="EMBL" id="AMCI01002060">
    <property type="protein sequence ID" value="EJX03726.1"/>
    <property type="molecule type" value="Genomic_DNA"/>
</dbReference>
<dbReference type="PANTHER" id="PTHR30023">
    <property type="entry name" value="D-ALANYL-D-ALANINE CARBOXYPEPTIDASE"/>
    <property type="match status" value="1"/>
</dbReference>
<protein>
    <submittedName>
        <fullName evidence="3">D-alanyl-D-alanine carboxypeptidase/D-alanyl-D-alanine-endopeptidase</fullName>
    </submittedName>
</protein>
<dbReference type="PANTHER" id="PTHR30023:SF0">
    <property type="entry name" value="PENICILLIN-SENSITIVE CARBOXYPEPTIDASE A"/>
    <property type="match status" value="1"/>
</dbReference>
<dbReference type="GO" id="GO:0006508">
    <property type="term" value="P:proteolysis"/>
    <property type="evidence" value="ECO:0007669"/>
    <property type="project" value="InterPro"/>
</dbReference>
<name>J9CU30_9ZZZZ</name>
<evidence type="ECO:0000256" key="2">
    <source>
        <dbReference type="ARBA" id="ARBA00022801"/>
    </source>
</evidence>
<gene>
    <name evidence="3" type="ORF">EVA_08169</name>
</gene>
<evidence type="ECO:0000256" key="1">
    <source>
        <dbReference type="ARBA" id="ARBA00006096"/>
    </source>
</evidence>
<proteinExistence type="inferred from homology"/>
<reference evidence="3" key="1">
    <citation type="journal article" date="2012" name="PLoS ONE">
        <title>Gene sets for utilization of primary and secondary nutrition supplies in the distal gut of endangered iberian lynx.</title>
        <authorList>
            <person name="Alcaide M."/>
            <person name="Messina E."/>
            <person name="Richter M."/>
            <person name="Bargiela R."/>
            <person name="Peplies J."/>
            <person name="Huws S.A."/>
            <person name="Newbold C.J."/>
            <person name="Golyshin P.N."/>
            <person name="Simon M.A."/>
            <person name="Lopez G."/>
            <person name="Yakimov M.M."/>
            <person name="Ferrer M."/>
        </authorList>
    </citation>
    <scope>NUCLEOTIDE SEQUENCE</scope>
</reference>
<keyword evidence="3" id="KW-0121">Carboxypeptidase</keyword>
<keyword evidence="3" id="KW-0645">Protease</keyword>
<dbReference type="InterPro" id="IPR000667">
    <property type="entry name" value="Peptidase_S13"/>
</dbReference>
<keyword evidence="2" id="KW-0378">Hydrolase</keyword>
<dbReference type="Gene3D" id="3.50.80.20">
    <property type="entry name" value="D-Ala-D-Ala carboxypeptidase C, peptidase S13"/>
    <property type="match status" value="1"/>
</dbReference>
<evidence type="ECO:0000313" key="3">
    <source>
        <dbReference type="EMBL" id="EJX03726.1"/>
    </source>
</evidence>